<protein>
    <submittedName>
        <fullName evidence="1">Uncharacterized protein</fullName>
    </submittedName>
</protein>
<dbReference type="EMBL" id="CM029053">
    <property type="protein sequence ID" value="KAG2554194.1"/>
    <property type="molecule type" value="Genomic_DNA"/>
</dbReference>
<name>A0A8T0P679_PANVG</name>
<reference evidence="1" key="1">
    <citation type="submission" date="2020-05" db="EMBL/GenBank/DDBJ databases">
        <title>WGS assembly of Panicum virgatum.</title>
        <authorList>
            <person name="Lovell J.T."/>
            <person name="Jenkins J."/>
            <person name="Shu S."/>
            <person name="Juenger T.E."/>
            <person name="Schmutz J."/>
        </authorList>
    </citation>
    <scope>NUCLEOTIDE SEQUENCE</scope>
    <source>
        <strain evidence="1">AP13</strain>
    </source>
</reference>
<organism evidence="1 2">
    <name type="scientific">Panicum virgatum</name>
    <name type="common">Blackwell switchgrass</name>
    <dbReference type="NCBI Taxonomy" id="38727"/>
    <lineage>
        <taxon>Eukaryota</taxon>
        <taxon>Viridiplantae</taxon>
        <taxon>Streptophyta</taxon>
        <taxon>Embryophyta</taxon>
        <taxon>Tracheophyta</taxon>
        <taxon>Spermatophyta</taxon>
        <taxon>Magnoliopsida</taxon>
        <taxon>Liliopsida</taxon>
        <taxon>Poales</taxon>
        <taxon>Poaceae</taxon>
        <taxon>PACMAD clade</taxon>
        <taxon>Panicoideae</taxon>
        <taxon>Panicodae</taxon>
        <taxon>Paniceae</taxon>
        <taxon>Panicinae</taxon>
        <taxon>Panicum</taxon>
        <taxon>Panicum sect. Hiantes</taxon>
    </lineage>
</organism>
<gene>
    <name evidence="1" type="ORF">PVAP13_9KG647180</name>
</gene>
<keyword evidence="2" id="KW-1185">Reference proteome</keyword>
<dbReference type="AlphaFoldDB" id="A0A8T0P679"/>
<evidence type="ECO:0000313" key="1">
    <source>
        <dbReference type="EMBL" id="KAG2554194.1"/>
    </source>
</evidence>
<sequence>MEIKSTEGYMGECGEIYVPQPSTEDRLGGREQQIVHCPVTEASLTGKKSYGNLEVIIFGWHCQVWKYIGVGQLNIARKRVLRSLPYGIQKAGKPKIFWWFI</sequence>
<accession>A0A8T0P679</accession>
<comment type="caution">
    <text evidence="1">The sequence shown here is derived from an EMBL/GenBank/DDBJ whole genome shotgun (WGS) entry which is preliminary data.</text>
</comment>
<evidence type="ECO:0000313" key="2">
    <source>
        <dbReference type="Proteomes" id="UP000823388"/>
    </source>
</evidence>
<proteinExistence type="predicted"/>
<dbReference type="Proteomes" id="UP000823388">
    <property type="component" value="Chromosome 9K"/>
</dbReference>